<feature type="transmembrane region" description="Helical" evidence="6">
    <location>
        <begin position="223"/>
        <end position="248"/>
    </location>
</feature>
<dbReference type="HOGENOM" id="CLU_048072_0_0_10"/>
<name>I6Z729_MELRP</name>
<evidence type="ECO:0000256" key="4">
    <source>
        <dbReference type="ARBA" id="ARBA00022989"/>
    </source>
</evidence>
<evidence type="ECO:0000256" key="6">
    <source>
        <dbReference type="SAM" id="Phobius"/>
    </source>
</evidence>
<dbReference type="Proteomes" id="UP000009011">
    <property type="component" value="Chromosome"/>
</dbReference>
<proteinExistence type="predicted"/>
<accession>I6Z729</accession>
<feature type="transmembrane region" description="Helical" evidence="6">
    <location>
        <begin position="37"/>
        <end position="57"/>
    </location>
</feature>
<evidence type="ECO:0000313" key="7">
    <source>
        <dbReference type="EMBL" id="AFN74965.1"/>
    </source>
</evidence>
<dbReference type="Pfam" id="PF03706">
    <property type="entry name" value="LPG_synthase_TM"/>
    <property type="match status" value="1"/>
</dbReference>
<dbReference type="InterPro" id="IPR022791">
    <property type="entry name" value="L-PG_synthase/AglD"/>
</dbReference>
<evidence type="ECO:0000256" key="1">
    <source>
        <dbReference type="ARBA" id="ARBA00004651"/>
    </source>
</evidence>
<feature type="transmembrane region" description="Helical" evidence="6">
    <location>
        <begin position="12"/>
        <end position="31"/>
    </location>
</feature>
<feature type="transmembrane region" description="Helical" evidence="6">
    <location>
        <begin position="303"/>
        <end position="326"/>
    </location>
</feature>
<dbReference type="eggNOG" id="COG0392">
    <property type="taxonomic scope" value="Bacteria"/>
</dbReference>
<gene>
    <name evidence="7" type="ordered locus">MROS_1731</name>
</gene>
<sequence length="354" mass="39819">MIFDKKNRKFSGYVISAVLTVAFLYLAFRGIDLRKAFGLIAATSYSWLAIYILIFLLSHYVRAWRWKIMIEPVKRDASSLNVFGAVMVGYGVNCVLPRLGELYRGLFLGKWEKISRSTMIGSIVVERVIDIAAFGIATILSVYFYSGDLYTKIPWLKPALSIGLVFIIIAVLLLYALVKYQSHLSDRLFGFLAKISPDFTNKIKVGFETFVEGFATIKGKKNVAAIIGLTVVMFYLYALNTLIGFYMLGMESYGAIDFKMAWVFMAISAFGTLVPTPGGTGSYHMISIFVLTQLYNFNYELSAAYAILTHFIQYVVFVGGTALLILMINKIREHKGEPKENFISVFKSTNNEKI</sequence>
<dbReference type="OrthoDB" id="9812094at2"/>
<dbReference type="AlphaFoldDB" id="I6Z729"/>
<organism evidence="7 8">
    <name type="scientific">Melioribacter roseus (strain DSM 23840 / JCM 17771 / VKM B-2668 / P3M-2)</name>
    <dbReference type="NCBI Taxonomy" id="1191523"/>
    <lineage>
        <taxon>Bacteria</taxon>
        <taxon>Pseudomonadati</taxon>
        <taxon>Ignavibacteriota</taxon>
        <taxon>Ignavibacteria</taxon>
        <taxon>Ignavibacteriales</taxon>
        <taxon>Melioribacteraceae</taxon>
        <taxon>Melioribacter</taxon>
    </lineage>
</organism>
<dbReference type="PANTHER" id="PTHR39087">
    <property type="entry name" value="UPF0104 MEMBRANE PROTEIN MJ1595"/>
    <property type="match status" value="1"/>
</dbReference>
<feature type="transmembrane region" description="Helical" evidence="6">
    <location>
        <begin position="260"/>
        <end position="283"/>
    </location>
</feature>
<feature type="transmembrane region" description="Helical" evidence="6">
    <location>
        <begin position="119"/>
        <end position="146"/>
    </location>
</feature>
<dbReference type="KEGG" id="mro:MROS_1731"/>
<dbReference type="STRING" id="1191523.MROS_1731"/>
<protein>
    <submittedName>
        <fullName evidence="7">Uncharacterized protein</fullName>
    </submittedName>
</protein>
<comment type="subcellular location">
    <subcellularLocation>
        <location evidence="1">Cell membrane</location>
        <topology evidence="1">Multi-pass membrane protein</topology>
    </subcellularLocation>
</comment>
<keyword evidence="4 6" id="KW-1133">Transmembrane helix</keyword>
<dbReference type="NCBIfam" id="TIGR00374">
    <property type="entry name" value="flippase-like domain"/>
    <property type="match status" value="1"/>
</dbReference>
<reference evidence="7 8" key="1">
    <citation type="journal article" date="2013" name="PLoS ONE">
        <title>Genomic analysis of Melioribacter roseus, facultatively anaerobic organotrophic bacterium representing a novel deep lineage within Bacteriodetes/Chlorobi group.</title>
        <authorList>
            <person name="Kadnikov V.V."/>
            <person name="Mardanov A.V."/>
            <person name="Podosokorskaya O.A."/>
            <person name="Gavrilov S.N."/>
            <person name="Kublanov I.V."/>
            <person name="Beletsky A.V."/>
            <person name="Bonch-Osmolovskaya E.A."/>
            <person name="Ravin N.V."/>
        </authorList>
    </citation>
    <scope>NUCLEOTIDE SEQUENCE [LARGE SCALE GENOMIC DNA]</scope>
    <source>
        <strain evidence="8">JCM 17771 / P3M-2</strain>
    </source>
</reference>
<evidence type="ECO:0000256" key="5">
    <source>
        <dbReference type="ARBA" id="ARBA00023136"/>
    </source>
</evidence>
<dbReference type="RefSeq" id="WP_014856399.1">
    <property type="nucleotide sequence ID" value="NC_018178.1"/>
</dbReference>
<evidence type="ECO:0000256" key="2">
    <source>
        <dbReference type="ARBA" id="ARBA00022475"/>
    </source>
</evidence>
<dbReference type="EMBL" id="CP003557">
    <property type="protein sequence ID" value="AFN74965.1"/>
    <property type="molecule type" value="Genomic_DNA"/>
</dbReference>
<feature type="transmembrane region" description="Helical" evidence="6">
    <location>
        <begin position="78"/>
        <end position="99"/>
    </location>
</feature>
<dbReference type="PANTHER" id="PTHR39087:SF2">
    <property type="entry name" value="UPF0104 MEMBRANE PROTEIN MJ1595"/>
    <property type="match status" value="1"/>
</dbReference>
<keyword evidence="8" id="KW-1185">Reference proteome</keyword>
<evidence type="ECO:0000256" key="3">
    <source>
        <dbReference type="ARBA" id="ARBA00022692"/>
    </source>
</evidence>
<feature type="transmembrane region" description="Helical" evidence="6">
    <location>
        <begin position="158"/>
        <end position="178"/>
    </location>
</feature>
<keyword evidence="5 6" id="KW-0472">Membrane</keyword>
<dbReference type="GO" id="GO:0005886">
    <property type="term" value="C:plasma membrane"/>
    <property type="evidence" value="ECO:0007669"/>
    <property type="project" value="UniProtKB-SubCell"/>
</dbReference>
<keyword evidence="3 6" id="KW-0812">Transmembrane</keyword>
<evidence type="ECO:0000313" key="8">
    <source>
        <dbReference type="Proteomes" id="UP000009011"/>
    </source>
</evidence>
<keyword evidence="2" id="KW-1003">Cell membrane</keyword>